<feature type="chain" id="PRO_5044903625" description="UPF0319 protein O1Q98_06170" evidence="3">
    <location>
        <begin position="23"/>
        <end position="214"/>
    </location>
</feature>
<evidence type="ECO:0000256" key="2">
    <source>
        <dbReference type="ARBA" id="ARBA00022729"/>
    </source>
</evidence>
<name>A0ABY8GA63_9GAMM</name>
<keyword evidence="5" id="KW-1185">Reference proteome</keyword>
<gene>
    <name evidence="4" type="ORF">O1Q98_06170</name>
</gene>
<keyword evidence="2 3" id="KW-0732">Signal</keyword>
<evidence type="ECO:0000256" key="3">
    <source>
        <dbReference type="HAMAP-Rule" id="MF_00789"/>
    </source>
</evidence>
<feature type="signal peptide" evidence="3">
    <location>
        <begin position="1"/>
        <end position="22"/>
    </location>
</feature>
<dbReference type="Proteomes" id="UP001219630">
    <property type="component" value="Chromosome"/>
</dbReference>
<evidence type="ECO:0000313" key="4">
    <source>
        <dbReference type="EMBL" id="WFN56838.1"/>
    </source>
</evidence>
<dbReference type="RefSeq" id="WP_125260249.1">
    <property type="nucleotide sequence ID" value="NZ_CP114280.1"/>
</dbReference>
<dbReference type="HAMAP" id="MF_00789">
    <property type="entry name" value="UPF0319"/>
    <property type="match status" value="1"/>
</dbReference>
<dbReference type="InterPro" id="IPR018635">
    <property type="entry name" value="UPF0319"/>
</dbReference>
<dbReference type="Pfam" id="PF09829">
    <property type="entry name" value="DUF2057"/>
    <property type="match status" value="1"/>
</dbReference>
<proteinExistence type="inferred from homology"/>
<evidence type="ECO:0000256" key="1">
    <source>
        <dbReference type="ARBA" id="ARBA00008490"/>
    </source>
</evidence>
<dbReference type="PANTHER" id="PTHR38108">
    <property type="entry name" value="UPF0319 PROTEIN YCCT"/>
    <property type="match status" value="1"/>
</dbReference>
<reference evidence="4 5" key="1">
    <citation type="submission" date="2022-12" db="EMBL/GenBank/DDBJ databases">
        <title>Complete genome sequencing of Dickeya lacustris type strain LMG30899.</title>
        <authorList>
            <person name="Dobhal S."/>
            <person name="Arizala D."/>
            <person name="Arif M."/>
        </authorList>
    </citation>
    <scope>NUCLEOTIDE SEQUENCE [LARGE SCALE GENOMIC DNA]</scope>
    <source>
        <strain evidence="4 5">LMG30899</strain>
    </source>
</reference>
<organism evidence="4 5">
    <name type="scientific">Dickeya lacustris</name>
    <dbReference type="NCBI Taxonomy" id="2259638"/>
    <lineage>
        <taxon>Bacteria</taxon>
        <taxon>Pseudomonadati</taxon>
        <taxon>Pseudomonadota</taxon>
        <taxon>Gammaproteobacteria</taxon>
        <taxon>Enterobacterales</taxon>
        <taxon>Pectobacteriaceae</taxon>
        <taxon>Dickeya</taxon>
    </lineage>
</organism>
<sequence precursor="true">MKIISVLATTLWLLLLSEQAMATTLKLQPDIELIMVDGKRVSSLLLNGAGSLELEKGYHQLVFQVLRSVSSSATEKQLYRSPTLIVVFDARYLTEVAIHLPVLDSREAQERFSQSPDYQLLDSKNLPIPIRMDVLRVDEATPSREIEKRMADYNQSGQTASVSAFAFSTNPPTVALSPTTSHPLDPLGIMQYWFKQADKETRQRFLEWAQQENR</sequence>
<protein>
    <recommendedName>
        <fullName evidence="3">UPF0319 protein O1Q98_06170</fullName>
    </recommendedName>
</protein>
<comment type="similarity">
    <text evidence="1 3">Belongs to the UPF0319 family.</text>
</comment>
<evidence type="ECO:0000313" key="5">
    <source>
        <dbReference type="Proteomes" id="UP001219630"/>
    </source>
</evidence>
<dbReference type="EMBL" id="CP114280">
    <property type="protein sequence ID" value="WFN56838.1"/>
    <property type="molecule type" value="Genomic_DNA"/>
</dbReference>
<accession>A0ABY8GA63</accession>
<dbReference type="PANTHER" id="PTHR38108:SF1">
    <property type="entry name" value="UPF0319 PROTEIN YCCT"/>
    <property type="match status" value="1"/>
</dbReference>
<dbReference type="NCBIfam" id="NF002967">
    <property type="entry name" value="PRK03641.1"/>
    <property type="match status" value="1"/>
</dbReference>